<evidence type="ECO:0000313" key="2">
    <source>
        <dbReference type="Proteomes" id="UP000199494"/>
    </source>
</evidence>
<proteinExistence type="predicted"/>
<dbReference type="KEGG" id="pmad:BAY61_26090"/>
<dbReference type="OrthoDB" id="3427828at2"/>
<organism evidence="1 2">
    <name type="scientific">Prauserella marina</name>
    <dbReference type="NCBI Taxonomy" id="530584"/>
    <lineage>
        <taxon>Bacteria</taxon>
        <taxon>Bacillati</taxon>
        <taxon>Actinomycetota</taxon>
        <taxon>Actinomycetes</taxon>
        <taxon>Pseudonocardiales</taxon>
        <taxon>Pseudonocardiaceae</taxon>
        <taxon>Prauserella</taxon>
    </lineage>
</organism>
<dbReference type="RefSeq" id="WP_091809349.1">
    <property type="nucleotide sequence ID" value="NZ_CP016353.1"/>
</dbReference>
<evidence type="ECO:0000313" key="1">
    <source>
        <dbReference type="EMBL" id="SDD71639.1"/>
    </source>
</evidence>
<dbReference type="Gene3D" id="2.50.20.20">
    <property type="match status" value="1"/>
</dbReference>
<dbReference type="STRING" id="530584.SAMN05421630_111216"/>
<dbReference type="EMBL" id="FMZE01000011">
    <property type="protein sequence ID" value="SDD71639.1"/>
    <property type="molecule type" value="Genomic_DNA"/>
</dbReference>
<dbReference type="InterPro" id="IPR029046">
    <property type="entry name" value="LolA/LolB/LppX"/>
</dbReference>
<name>A0A222VVH1_9PSEU</name>
<dbReference type="AlphaFoldDB" id="A0A222VVH1"/>
<reference evidence="1 2" key="1">
    <citation type="submission" date="2016-10" db="EMBL/GenBank/DDBJ databases">
        <authorList>
            <person name="de Groot N.N."/>
        </authorList>
    </citation>
    <scope>NUCLEOTIDE SEQUENCE [LARGE SCALE GENOMIC DNA]</scope>
    <source>
        <strain evidence="1 2">CGMCC 4.5506</strain>
    </source>
</reference>
<keyword evidence="2" id="KW-1185">Reference proteome</keyword>
<sequence length="270" mass="28788">MRKTALAASGFALVFALSACGGDGGNNASGGSGNFFDNPQELVKAASAQTEAAKTSKYEMTMSAAGMEIKANGVGRYDGENTAMSMNMEMMGQSIEIRFVDMTMYMKVPPEAAAQMGGKEWAKIDAESAGAQGEQFDQIAQQSDPTKTLEYIQEAGEITGSEETTIDGQKATHYKIDLDFAKIADEMGSSSGMTPEQAQQLADQVGTLPMELWLNEENLPLKVTMDMGAIMEAAGAPQSESKMEMTYSDWGTEVEVEAPPADQVGEMPAF</sequence>
<dbReference type="Proteomes" id="UP000199494">
    <property type="component" value="Unassembled WGS sequence"/>
</dbReference>
<protein>
    <submittedName>
        <fullName evidence="1">Uncharacterized protein</fullName>
    </submittedName>
</protein>
<dbReference type="SUPFAM" id="SSF89392">
    <property type="entry name" value="Prokaryotic lipoproteins and lipoprotein localization factors"/>
    <property type="match status" value="1"/>
</dbReference>
<gene>
    <name evidence="1" type="ORF">SAMN05421630_111216</name>
</gene>
<dbReference type="PROSITE" id="PS51257">
    <property type="entry name" value="PROKAR_LIPOPROTEIN"/>
    <property type="match status" value="1"/>
</dbReference>
<accession>A0A222VVH1</accession>